<feature type="domain" description="Zn(2)-C6 fungal-type" evidence="3">
    <location>
        <begin position="64"/>
        <end position="93"/>
    </location>
</feature>
<reference evidence="4 5" key="1">
    <citation type="journal article" date="2014" name="BMC Genomics">
        <title>Comparative genome sequencing reveals chemotype-specific gene clusters in the toxigenic black mold Stachybotrys.</title>
        <authorList>
            <person name="Semeiks J."/>
            <person name="Borek D."/>
            <person name="Otwinowski Z."/>
            <person name="Grishin N.V."/>
        </authorList>
    </citation>
    <scope>NUCLEOTIDE SEQUENCE [LARGE SCALE GENOMIC DNA]</scope>
    <source>
        <strain evidence="5">CBS 109288 / IBT 7711</strain>
    </source>
</reference>
<gene>
    <name evidence="4" type="ORF">S7711_06855</name>
</gene>
<dbReference type="CDD" id="cd12148">
    <property type="entry name" value="fungal_TF_MHR"/>
    <property type="match status" value="1"/>
</dbReference>
<dbReference type="CDD" id="cd00067">
    <property type="entry name" value="GAL4"/>
    <property type="match status" value="1"/>
</dbReference>
<feature type="compositionally biased region" description="Polar residues" evidence="2">
    <location>
        <begin position="28"/>
        <end position="41"/>
    </location>
</feature>
<dbReference type="InterPro" id="IPR001138">
    <property type="entry name" value="Zn2Cys6_DnaBD"/>
</dbReference>
<dbReference type="GO" id="GO:0008270">
    <property type="term" value="F:zinc ion binding"/>
    <property type="evidence" value="ECO:0007669"/>
    <property type="project" value="InterPro"/>
</dbReference>
<evidence type="ECO:0000313" key="4">
    <source>
        <dbReference type="EMBL" id="KEY73439.1"/>
    </source>
</evidence>
<organism evidence="4 5">
    <name type="scientific">Stachybotrys chartarum (strain CBS 109288 / IBT 7711)</name>
    <name type="common">Toxic black mold</name>
    <name type="synonym">Stilbospora chartarum</name>
    <dbReference type="NCBI Taxonomy" id="1280523"/>
    <lineage>
        <taxon>Eukaryota</taxon>
        <taxon>Fungi</taxon>
        <taxon>Dikarya</taxon>
        <taxon>Ascomycota</taxon>
        <taxon>Pezizomycotina</taxon>
        <taxon>Sordariomycetes</taxon>
        <taxon>Hypocreomycetidae</taxon>
        <taxon>Hypocreales</taxon>
        <taxon>Stachybotryaceae</taxon>
        <taxon>Stachybotrys</taxon>
    </lineage>
</organism>
<dbReference type="Gene3D" id="4.10.240.10">
    <property type="entry name" value="Zn(2)-C6 fungal-type DNA-binding domain"/>
    <property type="match status" value="1"/>
</dbReference>
<sequence>MPSQTRSTREPPAARKRGRPRREPIPITQKTTPARQESGPTTEGEAAAVVKETVLIKETRTQRACETCRLRKVKCNGEIPCQQCLHFNMSCVLRPPSQKRKTPIRGRLVAQIKSLNSTAEQPRFARPVESAKLKPPLLPSLSDDSNLAVDETRDTYNKDYMRNLVPQYEDLVYPMSPIITSEEVLDSIEAMRGSAEDAALIYAFAAVTINLGQTSWKLNGNVADQMVDLIERSLEAHRKAEMQGFRGHYVDEEFGYNNTDAYITVKRIMTCVFLEISMMAFKNVRRSLLILREATAMVQTLNVHQHDWIDNGLPASEKARRERLYWEVYIHERFMTVVSGYPSILPMLSTGPPRLDGSILQHVDLGFGSIVRLFSIVDDEFLKHCSARHDIVDKTSSITAEWVEAKQAQLDEHEEYVQAVQKTYQVAGRGGLNELQHADLYVTRLWLRTLLWQLALHGRLLHSAAVPSHHEGLSLHFPVRRLSSDLRGLVCQLDNSAVSIGRHGSGILQKLCEITSTAAEVLTTVVVPWEEDSDGRELQMRMEDFVFLVRFLFGFERMPKKERDYLREKMRELERMYPSFDFGDLTAESPNEA</sequence>
<dbReference type="PROSITE" id="PS00463">
    <property type="entry name" value="ZN2_CY6_FUNGAL_1"/>
    <property type="match status" value="1"/>
</dbReference>
<dbReference type="OrthoDB" id="2740448at2759"/>
<keyword evidence="1" id="KW-0539">Nucleus</keyword>
<protein>
    <recommendedName>
        <fullName evidence="3">Zn(2)-C6 fungal-type domain-containing protein</fullName>
    </recommendedName>
</protein>
<proteinExistence type="predicted"/>
<keyword evidence="5" id="KW-1185">Reference proteome</keyword>
<dbReference type="SUPFAM" id="SSF57701">
    <property type="entry name" value="Zn2/Cys6 DNA-binding domain"/>
    <property type="match status" value="1"/>
</dbReference>
<dbReference type="InterPro" id="IPR050797">
    <property type="entry name" value="Carb_Metab_Trans_Reg"/>
</dbReference>
<dbReference type="PANTHER" id="PTHR31668">
    <property type="entry name" value="GLUCOSE TRANSPORT TRANSCRIPTION REGULATOR RGT1-RELATED-RELATED"/>
    <property type="match status" value="1"/>
</dbReference>
<dbReference type="SMART" id="SM00066">
    <property type="entry name" value="GAL4"/>
    <property type="match status" value="1"/>
</dbReference>
<evidence type="ECO:0000259" key="3">
    <source>
        <dbReference type="PROSITE" id="PS50048"/>
    </source>
</evidence>
<dbReference type="Pfam" id="PF00172">
    <property type="entry name" value="Zn_clus"/>
    <property type="match status" value="1"/>
</dbReference>
<accession>A0A084B7B0</accession>
<dbReference type="HOGENOM" id="CLU_016574_6_1_1"/>
<feature type="region of interest" description="Disordered" evidence="2">
    <location>
        <begin position="1"/>
        <end position="46"/>
    </location>
</feature>
<dbReference type="EMBL" id="KL647843">
    <property type="protein sequence ID" value="KEY73439.1"/>
    <property type="molecule type" value="Genomic_DNA"/>
</dbReference>
<dbReference type="PANTHER" id="PTHR31668:SF24">
    <property type="entry name" value="TRANSCRIPTION FACTOR, PUTATIVE-RELATED"/>
    <property type="match status" value="1"/>
</dbReference>
<dbReference type="AlphaFoldDB" id="A0A084B7B0"/>
<name>A0A084B7B0_STACB</name>
<dbReference type="Proteomes" id="UP000028045">
    <property type="component" value="Unassembled WGS sequence"/>
</dbReference>
<evidence type="ECO:0000256" key="1">
    <source>
        <dbReference type="ARBA" id="ARBA00023242"/>
    </source>
</evidence>
<dbReference type="PROSITE" id="PS50048">
    <property type="entry name" value="ZN2_CY6_FUNGAL_2"/>
    <property type="match status" value="1"/>
</dbReference>
<dbReference type="InterPro" id="IPR036864">
    <property type="entry name" value="Zn2-C6_fun-type_DNA-bd_sf"/>
</dbReference>
<evidence type="ECO:0000256" key="2">
    <source>
        <dbReference type="SAM" id="MobiDB-lite"/>
    </source>
</evidence>
<dbReference type="GO" id="GO:0000981">
    <property type="term" value="F:DNA-binding transcription factor activity, RNA polymerase II-specific"/>
    <property type="evidence" value="ECO:0007669"/>
    <property type="project" value="InterPro"/>
</dbReference>
<evidence type="ECO:0000313" key="5">
    <source>
        <dbReference type="Proteomes" id="UP000028045"/>
    </source>
</evidence>